<gene>
    <name evidence="1" type="ORF">CRI94_14945</name>
</gene>
<dbReference type="Proteomes" id="UP000220102">
    <property type="component" value="Unassembled WGS sequence"/>
</dbReference>
<dbReference type="EMBL" id="PDEQ01000008">
    <property type="protein sequence ID" value="PEN12316.1"/>
    <property type="molecule type" value="Genomic_DNA"/>
</dbReference>
<dbReference type="AlphaFoldDB" id="A0A2A8CUN1"/>
<protein>
    <submittedName>
        <fullName evidence="1">Uncharacterized protein</fullName>
    </submittedName>
</protein>
<comment type="caution">
    <text evidence="1">The sequence shown here is derived from an EMBL/GenBank/DDBJ whole genome shotgun (WGS) entry which is preliminary data.</text>
</comment>
<evidence type="ECO:0000313" key="2">
    <source>
        <dbReference type="Proteomes" id="UP000220102"/>
    </source>
</evidence>
<keyword evidence="2" id="KW-1185">Reference proteome</keyword>
<organism evidence="1 2">
    <name type="scientific">Longibacter salinarum</name>
    <dbReference type="NCBI Taxonomy" id="1850348"/>
    <lineage>
        <taxon>Bacteria</taxon>
        <taxon>Pseudomonadati</taxon>
        <taxon>Rhodothermota</taxon>
        <taxon>Rhodothermia</taxon>
        <taxon>Rhodothermales</taxon>
        <taxon>Salisaetaceae</taxon>
        <taxon>Longibacter</taxon>
    </lineage>
</organism>
<sequence>MTKATVQRLFVFIFAGLIAQYALVGVMGTVASEPWPAVVLPGFKSVYDNGDEIVFDKASIQIRFTDGGSAIVRTPMFLHEMPGSHHAVFLSRQCRPASLSGTRATERCMRDEKRQWFVSRAHTFFPDRSVKSVDIVWSRLRFAPNVDAEPRHTPLDTLRLSV</sequence>
<evidence type="ECO:0000313" key="1">
    <source>
        <dbReference type="EMBL" id="PEN12316.1"/>
    </source>
</evidence>
<proteinExistence type="predicted"/>
<reference evidence="1 2" key="1">
    <citation type="submission" date="2017-10" db="EMBL/GenBank/DDBJ databases">
        <title>Draft genome of Longibacter Salinarum.</title>
        <authorList>
            <person name="Goh K.M."/>
            <person name="Shamsir M.S."/>
            <person name="Lim S.W."/>
        </authorList>
    </citation>
    <scope>NUCLEOTIDE SEQUENCE [LARGE SCALE GENOMIC DNA]</scope>
    <source>
        <strain evidence="1 2">KCTC 52045</strain>
    </source>
</reference>
<accession>A0A2A8CUN1</accession>
<name>A0A2A8CUN1_9BACT</name>